<dbReference type="HOGENOM" id="CLU_2744856_0_0_1"/>
<keyword evidence="1" id="KW-0472">Membrane</keyword>
<feature type="transmembrane region" description="Helical" evidence="1">
    <location>
        <begin position="39"/>
        <end position="58"/>
    </location>
</feature>
<reference evidence="2" key="2">
    <citation type="submission" date="2018-08" db="UniProtKB">
        <authorList>
            <consortium name="EnsemblPlants"/>
        </authorList>
    </citation>
    <scope>IDENTIFICATION</scope>
    <source>
        <strain evidence="2">Yugu1</strain>
    </source>
</reference>
<evidence type="ECO:0000313" key="3">
    <source>
        <dbReference type="Proteomes" id="UP000004995"/>
    </source>
</evidence>
<accession>K3YBA8</accession>
<dbReference type="AlphaFoldDB" id="K3YBA8"/>
<protein>
    <submittedName>
        <fullName evidence="2">Uncharacterized protein</fullName>
    </submittedName>
</protein>
<evidence type="ECO:0000256" key="1">
    <source>
        <dbReference type="SAM" id="Phobius"/>
    </source>
</evidence>
<dbReference type="Gramene" id="KQK96456">
    <property type="protein sequence ID" value="KQK96456"/>
    <property type="gene ID" value="SETIT_011502mg"/>
</dbReference>
<dbReference type="EnsemblPlants" id="KQK96456">
    <property type="protein sequence ID" value="KQK96456"/>
    <property type="gene ID" value="SETIT_011502mg"/>
</dbReference>
<sequence length="81" mass="9554">MCIFEYDGSFFFDCADVLLWAGWFVKISESCLRKKAEALPLYGCVFLNLAVLFWYAYWDGDIIQPMHLFQSTCSIWTYELL</sequence>
<reference evidence="3" key="1">
    <citation type="journal article" date="2012" name="Nat. Biotechnol.">
        <title>Reference genome sequence of the model plant Setaria.</title>
        <authorList>
            <person name="Bennetzen J.L."/>
            <person name="Schmutz J."/>
            <person name="Wang H."/>
            <person name="Percifield R."/>
            <person name="Hawkins J."/>
            <person name="Pontaroli A.C."/>
            <person name="Estep M."/>
            <person name="Feng L."/>
            <person name="Vaughn J.N."/>
            <person name="Grimwood J."/>
            <person name="Jenkins J."/>
            <person name="Barry K."/>
            <person name="Lindquist E."/>
            <person name="Hellsten U."/>
            <person name="Deshpande S."/>
            <person name="Wang X."/>
            <person name="Wu X."/>
            <person name="Mitros T."/>
            <person name="Triplett J."/>
            <person name="Yang X."/>
            <person name="Ye C.Y."/>
            <person name="Mauro-Herrera M."/>
            <person name="Wang L."/>
            <person name="Li P."/>
            <person name="Sharma M."/>
            <person name="Sharma R."/>
            <person name="Ronald P.C."/>
            <person name="Panaud O."/>
            <person name="Kellogg E.A."/>
            <person name="Brutnell T.P."/>
            <person name="Doust A.N."/>
            <person name="Tuskan G.A."/>
            <person name="Rokhsar D."/>
            <person name="Devos K.M."/>
        </authorList>
    </citation>
    <scope>NUCLEOTIDE SEQUENCE [LARGE SCALE GENOMIC DNA]</scope>
    <source>
        <strain evidence="3">cv. Yugu1</strain>
    </source>
</reference>
<organism evidence="2 3">
    <name type="scientific">Setaria italica</name>
    <name type="common">Foxtail millet</name>
    <name type="synonym">Panicum italicum</name>
    <dbReference type="NCBI Taxonomy" id="4555"/>
    <lineage>
        <taxon>Eukaryota</taxon>
        <taxon>Viridiplantae</taxon>
        <taxon>Streptophyta</taxon>
        <taxon>Embryophyta</taxon>
        <taxon>Tracheophyta</taxon>
        <taxon>Spermatophyta</taxon>
        <taxon>Magnoliopsida</taxon>
        <taxon>Liliopsida</taxon>
        <taxon>Poales</taxon>
        <taxon>Poaceae</taxon>
        <taxon>PACMAD clade</taxon>
        <taxon>Panicoideae</taxon>
        <taxon>Panicodae</taxon>
        <taxon>Paniceae</taxon>
        <taxon>Cenchrinae</taxon>
        <taxon>Setaria</taxon>
    </lineage>
</organism>
<dbReference type="EMBL" id="AGNK02004142">
    <property type="status" value="NOT_ANNOTATED_CDS"/>
    <property type="molecule type" value="Genomic_DNA"/>
</dbReference>
<evidence type="ECO:0000313" key="2">
    <source>
        <dbReference type="EnsemblPlants" id="KQK96456"/>
    </source>
</evidence>
<name>K3YBA8_SETIT</name>
<keyword evidence="3" id="KW-1185">Reference proteome</keyword>
<dbReference type="Proteomes" id="UP000004995">
    <property type="component" value="Unassembled WGS sequence"/>
</dbReference>
<proteinExistence type="predicted"/>
<keyword evidence="1" id="KW-1133">Transmembrane helix</keyword>
<keyword evidence="1" id="KW-0812">Transmembrane</keyword>
<dbReference type="OMA" id="FFFDCAD"/>
<dbReference type="InParanoid" id="K3YBA8"/>